<dbReference type="Proteomes" id="UP000326678">
    <property type="component" value="Chromosome pGXM06"/>
</dbReference>
<keyword evidence="3" id="KW-1185">Reference proteome</keyword>
<dbReference type="RefSeq" id="WP_181985251.1">
    <property type="nucleotide sequence ID" value="NZ_CP045233.1"/>
</dbReference>
<reference evidence="2 3" key="1">
    <citation type="submission" date="2019-10" db="EMBL/GenBank/DDBJ databases">
        <title>Genomic and transcriptomic insights into the perfect genentic adaptation of a filamentous nitrogen-fixing cyanobacterium to rice fields.</title>
        <authorList>
            <person name="Chen Z."/>
        </authorList>
    </citation>
    <scope>NUCLEOTIDE SEQUENCE [LARGE SCALE GENOMIC DNA]</scope>
    <source>
        <strain evidence="2">CCNUC1</strain>
    </source>
</reference>
<evidence type="ECO:0000256" key="1">
    <source>
        <dbReference type="SAM" id="Coils"/>
    </source>
</evidence>
<dbReference type="EMBL" id="CP045233">
    <property type="protein sequence ID" value="QFS52953.1"/>
    <property type="molecule type" value="Genomic_DNA"/>
</dbReference>
<dbReference type="Gene3D" id="1.20.5.340">
    <property type="match status" value="1"/>
</dbReference>
<dbReference type="AlphaFoldDB" id="A0A5P8WJC3"/>
<name>A0A5P8WJC3_9NOSO</name>
<keyword evidence="1" id="KW-0175">Coiled coil</keyword>
<accession>A0A5P8WJC3</accession>
<gene>
    <name evidence="2" type="ORF">GXM_10217</name>
</gene>
<evidence type="ECO:0008006" key="4">
    <source>
        <dbReference type="Google" id="ProtNLM"/>
    </source>
</evidence>
<dbReference type="KEGG" id="nsh:GXM_10217"/>
<evidence type="ECO:0000313" key="3">
    <source>
        <dbReference type="Proteomes" id="UP000326678"/>
    </source>
</evidence>
<feature type="coiled-coil region" evidence="1">
    <location>
        <begin position="30"/>
        <end position="78"/>
    </location>
</feature>
<organism evidence="2 3">
    <name type="scientific">Nostoc sphaeroides CCNUC1</name>
    <dbReference type="NCBI Taxonomy" id="2653204"/>
    <lineage>
        <taxon>Bacteria</taxon>
        <taxon>Bacillati</taxon>
        <taxon>Cyanobacteriota</taxon>
        <taxon>Cyanophyceae</taxon>
        <taxon>Nostocales</taxon>
        <taxon>Nostocaceae</taxon>
        <taxon>Nostoc</taxon>
    </lineage>
</organism>
<protein>
    <recommendedName>
        <fullName evidence="4">Gas vesicle protein</fullName>
    </recommendedName>
</protein>
<evidence type="ECO:0000313" key="2">
    <source>
        <dbReference type="EMBL" id="QFS52953.1"/>
    </source>
</evidence>
<proteinExistence type="predicted"/>
<sequence length="104" mass="12326">MRKIRNQGIIRPKISTMPRNQSEASNQLELYKLITEKQRIKQELAFIEQRKVLLTKRLSTLQNQIDTTENNIKHLRDAESEVPPVARPKIFVETNTYRAFDIEY</sequence>